<accession>A0A2P2J1K2</accession>
<organism evidence="1">
    <name type="scientific">Rhizophora mucronata</name>
    <name type="common">Asiatic mangrove</name>
    <dbReference type="NCBI Taxonomy" id="61149"/>
    <lineage>
        <taxon>Eukaryota</taxon>
        <taxon>Viridiplantae</taxon>
        <taxon>Streptophyta</taxon>
        <taxon>Embryophyta</taxon>
        <taxon>Tracheophyta</taxon>
        <taxon>Spermatophyta</taxon>
        <taxon>Magnoliopsida</taxon>
        <taxon>eudicotyledons</taxon>
        <taxon>Gunneridae</taxon>
        <taxon>Pentapetalae</taxon>
        <taxon>rosids</taxon>
        <taxon>fabids</taxon>
        <taxon>Malpighiales</taxon>
        <taxon>Rhizophoraceae</taxon>
        <taxon>Rhizophora</taxon>
    </lineage>
</organism>
<name>A0A2P2J1K2_RHIMU</name>
<evidence type="ECO:0000313" key="1">
    <source>
        <dbReference type="EMBL" id="MBW87359.1"/>
    </source>
</evidence>
<sequence>MCSIVFQVC</sequence>
<reference evidence="1" key="1">
    <citation type="submission" date="2018-02" db="EMBL/GenBank/DDBJ databases">
        <title>Rhizophora mucronata_Transcriptome.</title>
        <authorList>
            <person name="Meera S.P."/>
            <person name="Sreeshan A."/>
            <person name="Augustine A."/>
        </authorList>
    </citation>
    <scope>NUCLEOTIDE SEQUENCE</scope>
    <source>
        <tissue evidence="1">Leaf</tissue>
    </source>
</reference>
<protein>
    <submittedName>
        <fullName evidence="1">Uncharacterized protein</fullName>
    </submittedName>
</protein>
<proteinExistence type="predicted"/>
<dbReference type="EMBL" id="GGEC01006876">
    <property type="protein sequence ID" value="MBW87359.1"/>
    <property type="molecule type" value="Transcribed_RNA"/>
</dbReference>